<dbReference type="SUPFAM" id="SSF101852">
    <property type="entry name" value="Bacterial fluorinating enzyme, C-terminal domain"/>
    <property type="match status" value="1"/>
</dbReference>
<keyword evidence="6" id="KW-1185">Reference proteome</keyword>
<dbReference type="HOGENOM" id="CLU_059734_1_1_3"/>
<dbReference type="eggNOG" id="COG1912">
    <property type="taxonomic scope" value="Bacteria"/>
</dbReference>
<dbReference type="RefSeq" id="WP_015954656.1">
    <property type="nucleotide sequence ID" value="NC_011729.1"/>
</dbReference>
<sequence>MSQPSIITLLTDFGLEDGYVGVMKGVIAQINPLSQVIDITHQIPPQNLAAGRFCLMNAYDYFPKGTVHIGVVDPGVGSQRRGVAIRFVDGYLVGPDNGLFSGILQDLPPIMAVELTNPDYWRTPNPSSTFHGRDIFAPVGAYLAKGVPLQVLGDPIHPESLIQFPITDVEFRDHQLRGCIQYVDHFGNLITNIPPQEIAGKNWSIVVKDIKIPSGKTYNDVNLGELIGLVGSHGWLEIAVNGGSAQSKLSLNIGDPIEVLF</sequence>
<dbReference type="InterPro" id="IPR023228">
    <property type="entry name" value="SAM_OH_AdoTrfase_N_sf"/>
</dbReference>
<dbReference type="InterPro" id="IPR002747">
    <property type="entry name" value="SAM_OH_AdoTrfase"/>
</dbReference>
<dbReference type="InterPro" id="IPR046470">
    <property type="entry name" value="SAM_HAT_C"/>
</dbReference>
<dbReference type="OrthoDB" id="9792195at2"/>
<dbReference type="PANTHER" id="PTHR35092:SF1">
    <property type="entry name" value="CHLORINASE MJ1651"/>
    <property type="match status" value="1"/>
</dbReference>
<protein>
    <recommendedName>
        <fullName evidence="7">SAM-dependent chlorinase/fluorinase</fullName>
    </recommendedName>
</protein>
<evidence type="ECO:0008006" key="7">
    <source>
        <dbReference type="Google" id="ProtNLM"/>
    </source>
</evidence>
<keyword evidence="1" id="KW-0949">S-adenosyl-L-methionine</keyword>
<gene>
    <name evidence="5" type="ordered locus">PCC7424_2641</name>
</gene>
<evidence type="ECO:0000256" key="2">
    <source>
        <dbReference type="ARBA" id="ARBA00024035"/>
    </source>
</evidence>
<dbReference type="Proteomes" id="UP000002384">
    <property type="component" value="Chromosome"/>
</dbReference>
<organism evidence="5 6">
    <name type="scientific">Gloeothece citriformis (strain PCC 7424)</name>
    <name type="common">Cyanothece sp. (strain PCC 7424)</name>
    <dbReference type="NCBI Taxonomy" id="65393"/>
    <lineage>
        <taxon>Bacteria</taxon>
        <taxon>Bacillati</taxon>
        <taxon>Cyanobacteriota</taxon>
        <taxon>Cyanophyceae</taxon>
        <taxon>Oscillatoriophycideae</taxon>
        <taxon>Chroococcales</taxon>
        <taxon>Aphanothecaceae</taxon>
        <taxon>Gloeothece</taxon>
        <taxon>Gloeothece citriformis</taxon>
    </lineage>
</organism>
<dbReference type="EMBL" id="CP001291">
    <property type="protein sequence ID" value="ACK71055.1"/>
    <property type="molecule type" value="Genomic_DNA"/>
</dbReference>
<evidence type="ECO:0000313" key="6">
    <source>
        <dbReference type="Proteomes" id="UP000002384"/>
    </source>
</evidence>
<reference evidence="6" key="1">
    <citation type="journal article" date="2011" name="MBio">
        <title>Novel metabolic attributes of the genus Cyanothece, comprising a group of unicellular nitrogen-fixing Cyanobacteria.</title>
        <authorList>
            <person name="Bandyopadhyay A."/>
            <person name="Elvitigala T."/>
            <person name="Welsh E."/>
            <person name="Stockel J."/>
            <person name="Liberton M."/>
            <person name="Min H."/>
            <person name="Sherman L.A."/>
            <person name="Pakrasi H.B."/>
        </authorList>
    </citation>
    <scope>NUCLEOTIDE SEQUENCE [LARGE SCALE GENOMIC DNA]</scope>
    <source>
        <strain evidence="6">PCC 7424</strain>
    </source>
</reference>
<dbReference type="AlphaFoldDB" id="B7KKT6"/>
<evidence type="ECO:0000259" key="3">
    <source>
        <dbReference type="Pfam" id="PF01887"/>
    </source>
</evidence>
<dbReference type="InterPro" id="IPR023227">
    <property type="entry name" value="SAM_OH_AdoTrfase_C_sf"/>
</dbReference>
<feature type="domain" description="S-adenosyl-l-methionine hydroxide adenosyltransferase N-terminal" evidence="3">
    <location>
        <begin position="7"/>
        <end position="153"/>
    </location>
</feature>
<proteinExistence type="inferred from homology"/>
<evidence type="ECO:0000259" key="4">
    <source>
        <dbReference type="Pfam" id="PF20257"/>
    </source>
</evidence>
<dbReference type="Gene3D" id="2.40.30.90">
    <property type="entry name" value="Bacterial fluorinating enzyme like"/>
    <property type="match status" value="1"/>
</dbReference>
<name>B7KKT6_GLOC7</name>
<dbReference type="Pfam" id="PF01887">
    <property type="entry name" value="SAM_HAT_N"/>
    <property type="match status" value="1"/>
</dbReference>
<comment type="similarity">
    <text evidence="2">Belongs to the SAM hydrolase / SAM-dependent halogenase family.</text>
</comment>
<feature type="domain" description="S-adenosyl-l-methionine hydroxide adenosyltransferase C-terminal" evidence="4">
    <location>
        <begin position="178"/>
        <end position="258"/>
    </location>
</feature>
<evidence type="ECO:0000313" key="5">
    <source>
        <dbReference type="EMBL" id="ACK71055.1"/>
    </source>
</evidence>
<dbReference type="Gene3D" id="3.40.50.10790">
    <property type="entry name" value="S-adenosyl-l-methionine hydroxide adenosyltransferase, N-terminal"/>
    <property type="match status" value="1"/>
</dbReference>
<dbReference type="PIRSF" id="PIRSF006779">
    <property type="entry name" value="UCP006779"/>
    <property type="match status" value="1"/>
</dbReference>
<dbReference type="KEGG" id="cyc:PCC7424_2641"/>
<dbReference type="Pfam" id="PF20257">
    <property type="entry name" value="SAM_HAT_C"/>
    <property type="match status" value="1"/>
</dbReference>
<evidence type="ECO:0000256" key="1">
    <source>
        <dbReference type="ARBA" id="ARBA00022691"/>
    </source>
</evidence>
<dbReference type="PANTHER" id="PTHR35092">
    <property type="entry name" value="CHLORINASE MJ1651"/>
    <property type="match status" value="1"/>
</dbReference>
<dbReference type="SUPFAM" id="SSF102522">
    <property type="entry name" value="Bacterial fluorinating enzyme, N-terminal domain"/>
    <property type="match status" value="1"/>
</dbReference>
<dbReference type="InterPro" id="IPR046469">
    <property type="entry name" value="SAM_HAT_N"/>
</dbReference>
<accession>B7KKT6</accession>